<evidence type="ECO:0000256" key="2">
    <source>
        <dbReference type="ARBA" id="ARBA00005751"/>
    </source>
</evidence>
<comment type="subunit">
    <text evidence="9">Component of the Sec protein translocase complex. Heterotrimer consisting of SecY, SecE and SecG subunits. The heterotrimers can form oligomers, although 1 heterotrimer is thought to be able to translocate proteins. Interacts with the ribosome. Interacts with SecDF, and other proteins may be involved. Interacts with SecA.</text>
</comment>
<dbReference type="NCBIfam" id="TIGR00967">
    <property type="entry name" value="3a0501s007"/>
    <property type="match status" value="1"/>
</dbReference>
<keyword evidence="9" id="KW-1003">Cell membrane</keyword>
<dbReference type="SUPFAM" id="SSF103491">
    <property type="entry name" value="Preprotein translocase SecY subunit"/>
    <property type="match status" value="1"/>
</dbReference>
<evidence type="ECO:0000256" key="1">
    <source>
        <dbReference type="ARBA" id="ARBA00004141"/>
    </source>
</evidence>
<keyword evidence="3 9" id="KW-0813">Transport</keyword>
<evidence type="ECO:0000313" key="12">
    <source>
        <dbReference type="Proteomes" id="UP001207918"/>
    </source>
</evidence>
<feature type="transmembrane region" description="Helical" evidence="9">
    <location>
        <begin position="303"/>
        <end position="325"/>
    </location>
</feature>
<dbReference type="EMBL" id="JAGGJA010000027">
    <property type="protein sequence ID" value="MCW9709239.1"/>
    <property type="molecule type" value="Genomic_DNA"/>
</dbReference>
<dbReference type="Proteomes" id="UP001207918">
    <property type="component" value="Unassembled WGS sequence"/>
</dbReference>
<evidence type="ECO:0000256" key="8">
    <source>
        <dbReference type="ARBA" id="ARBA00023136"/>
    </source>
</evidence>
<feature type="transmembrane region" description="Helical" evidence="9">
    <location>
        <begin position="207"/>
        <end position="228"/>
    </location>
</feature>
<comment type="similarity">
    <text evidence="2 9 10">Belongs to the SecY/SEC61-alpha family.</text>
</comment>
<evidence type="ECO:0000256" key="7">
    <source>
        <dbReference type="ARBA" id="ARBA00023010"/>
    </source>
</evidence>
<comment type="function">
    <text evidence="9">The central subunit of the protein translocation channel SecYEG. Consists of two halves formed by TMs 1-5 and 6-10. These two domains form a lateral gate at the front which open onto the bilayer between TMs 2 and 7, and are clamped together by SecE at the back. The channel is closed by both a pore ring composed of hydrophobic SecY resides and a short helix (helix 2A) on the extracellular side of the membrane which forms a plug. The plug probably moves laterally to allow the channel to open. The ring and the pore may move independently.</text>
</comment>
<dbReference type="PRINTS" id="PR00303">
    <property type="entry name" value="SECYTRNLCASE"/>
</dbReference>
<gene>
    <name evidence="9 11" type="primary">secY</name>
    <name evidence="11" type="ORF">J6I44_20420</name>
</gene>
<dbReference type="Pfam" id="PF00344">
    <property type="entry name" value="SecY"/>
    <property type="match status" value="1"/>
</dbReference>
<dbReference type="InterPro" id="IPR023201">
    <property type="entry name" value="SecY_dom_sf"/>
</dbReference>
<protein>
    <recommendedName>
        <fullName evidence="9">Protein translocase subunit SecY</fullName>
    </recommendedName>
</protein>
<evidence type="ECO:0000256" key="10">
    <source>
        <dbReference type="RuleBase" id="RU004349"/>
    </source>
</evidence>
<dbReference type="PROSITE" id="PS00756">
    <property type="entry name" value="SECY_2"/>
    <property type="match status" value="1"/>
</dbReference>
<dbReference type="RefSeq" id="WP_265768111.1">
    <property type="nucleotide sequence ID" value="NZ_JAGGJA010000027.1"/>
</dbReference>
<evidence type="ECO:0000256" key="9">
    <source>
        <dbReference type="HAMAP-Rule" id="MF_01465"/>
    </source>
</evidence>
<feature type="transmembrane region" description="Helical" evidence="9">
    <location>
        <begin position="118"/>
        <end position="137"/>
    </location>
</feature>
<keyword evidence="8 9" id="KW-0472">Membrane</keyword>
<dbReference type="PIRSF" id="PIRSF004557">
    <property type="entry name" value="SecY"/>
    <property type="match status" value="1"/>
</dbReference>
<feature type="transmembrane region" description="Helical" evidence="9">
    <location>
        <begin position="78"/>
        <end position="98"/>
    </location>
</feature>
<feature type="transmembrane region" description="Helical" evidence="9">
    <location>
        <begin position="261"/>
        <end position="283"/>
    </location>
</feature>
<evidence type="ECO:0000256" key="5">
    <source>
        <dbReference type="ARBA" id="ARBA00022927"/>
    </source>
</evidence>
<evidence type="ECO:0000256" key="3">
    <source>
        <dbReference type="ARBA" id="ARBA00022448"/>
    </source>
</evidence>
<proteinExistence type="inferred from homology"/>
<dbReference type="InterPro" id="IPR030659">
    <property type="entry name" value="SecY_CS"/>
</dbReference>
<dbReference type="HAMAP" id="MF_01465">
    <property type="entry name" value="SecY"/>
    <property type="match status" value="1"/>
</dbReference>
<keyword evidence="5 9" id="KW-0653">Protein transport</keyword>
<feature type="transmembrane region" description="Helical" evidence="9">
    <location>
        <begin position="388"/>
        <end position="408"/>
    </location>
</feature>
<organism evidence="11 12">
    <name type="scientific">Fodinibius salsisoli</name>
    <dbReference type="NCBI Taxonomy" id="2820877"/>
    <lineage>
        <taxon>Bacteria</taxon>
        <taxon>Pseudomonadati</taxon>
        <taxon>Balneolota</taxon>
        <taxon>Balneolia</taxon>
        <taxon>Balneolales</taxon>
        <taxon>Balneolaceae</taxon>
        <taxon>Fodinibius</taxon>
    </lineage>
</organism>
<keyword evidence="7 9" id="KW-0811">Translocation</keyword>
<dbReference type="InterPro" id="IPR026593">
    <property type="entry name" value="SecY"/>
</dbReference>
<dbReference type="Gene3D" id="1.10.3370.10">
    <property type="entry name" value="SecY subunit domain"/>
    <property type="match status" value="1"/>
</dbReference>
<evidence type="ECO:0000256" key="6">
    <source>
        <dbReference type="ARBA" id="ARBA00022989"/>
    </source>
</evidence>
<accession>A0ABT3PTP2</accession>
<feature type="transmembrane region" description="Helical" evidence="9">
    <location>
        <begin position="20"/>
        <end position="38"/>
    </location>
</feature>
<keyword evidence="4 9" id="KW-0812">Transmembrane</keyword>
<sequence length="436" mass="47466">MSLVENFRNIFKIEELKNRILYVVGILMVYRIGSYVTLPGVDASQLVQQTGNASSLLGLFDMFVGGAFSRAGVFALGIMPYITAAIIIQLMGAVVPYFQKLQREGEEGRRKINRLTRYGTIGITAVQAIGFAINLMATSPNAIIVGNVTFVITSVIVLTAGTAFVMWLGERITDRGIGNGISILIMIGIIARLPASLVNEVTTSANAIIVIVEIAALILVIAFCVLLTQGVRKIPVQYAKRVVGRKVYGGTTQYLPLKVNAAGVMPIIFAQSIMFIPSTIGTFFPENATVQMLTAWSSDFTGITYSIIFFIICVFFTYFYTAISVNPREMADTMKRQGGFIPGIRPGNQTVEFIDNILTKVTLPGAIFLGFIAILPAFAARLGVTPGFAMFYGGTSLLIIVGVAIDTLQQIESHLMMRHYDGFMKTGRMKGRRRAG</sequence>
<keyword evidence="6 9" id="KW-1133">Transmembrane helix</keyword>
<keyword evidence="12" id="KW-1185">Reference proteome</keyword>
<feature type="transmembrane region" description="Helical" evidence="9">
    <location>
        <begin position="176"/>
        <end position="195"/>
    </location>
</feature>
<feature type="transmembrane region" description="Helical" evidence="9">
    <location>
        <begin position="143"/>
        <end position="169"/>
    </location>
</feature>
<dbReference type="PANTHER" id="PTHR10906">
    <property type="entry name" value="SECY/SEC61-ALPHA FAMILY MEMBER"/>
    <property type="match status" value="1"/>
</dbReference>
<name>A0ABT3PTP2_9BACT</name>
<comment type="subcellular location">
    <subcellularLocation>
        <location evidence="9">Cell membrane</location>
        <topology evidence="9">Multi-pass membrane protein</topology>
    </subcellularLocation>
    <subcellularLocation>
        <location evidence="1">Membrane</location>
        <topology evidence="1">Multi-pass membrane protein</topology>
    </subcellularLocation>
</comment>
<dbReference type="InterPro" id="IPR002208">
    <property type="entry name" value="SecY/SEC61-alpha"/>
</dbReference>
<reference evidence="11 12" key="1">
    <citation type="submission" date="2021-03" db="EMBL/GenBank/DDBJ databases">
        <title>Aliifodinibius sp. nov., a new bacterium isolated from saline soil.</title>
        <authorList>
            <person name="Galisteo C."/>
            <person name="De La Haba R."/>
            <person name="Sanchez-Porro C."/>
            <person name="Ventosa A."/>
        </authorList>
    </citation>
    <scope>NUCLEOTIDE SEQUENCE [LARGE SCALE GENOMIC DNA]</scope>
    <source>
        <strain evidence="11 12">1BSP15-2V2</strain>
    </source>
</reference>
<evidence type="ECO:0000313" key="11">
    <source>
        <dbReference type="EMBL" id="MCW9709239.1"/>
    </source>
</evidence>
<feature type="transmembrane region" description="Helical" evidence="9">
    <location>
        <begin position="361"/>
        <end position="382"/>
    </location>
</feature>
<comment type="caution">
    <text evidence="11">The sequence shown here is derived from an EMBL/GenBank/DDBJ whole genome shotgun (WGS) entry which is preliminary data.</text>
</comment>
<evidence type="ECO:0000256" key="4">
    <source>
        <dbReference type="ARBA" id="ARBA00022692"/>
    </source>
</evidence>